<name>A0A1B0FF44_GLOMM</name>
<evidence type="ECO:0000313" key="1">
    <source>
        <dbReference type="EnsemblMetazoa" id="GMOY002217-PA"/>
    </source>
</evidence>
<dbReference type="VEuPathDB" id="VectorBase:GMOY002217"/>
<dbReference type="AlphaFoldDB" id="A0A1B0FF44"/>
<keyword evidence="2" id="KW-1185">Reference proteome</keyword>
<protein>
    <submittedName>
        <fullName evidence="1">Uncharacterized protein</fullName>
    </submittedName>
</protein>
<reference evidence="1" key="1">
    <citation type="submission" date="2020-05" db="UniProtKB">
        <authorList>
            <consortium name="EnsemblMetazoa"/>
        </authorList>
    </citation>
    <scope>IDENTIFICATION</scope>
    <source>
        <strain evidence="1">Yale</strain>
    </source>
</reference>
<proteinExistence type="predicted"/>
<dbReference type="EMBL" id="CCAG010020164">
    <property type="status" value="NOT_ANNOTATED_CDS"/>
    <property type="molecule type" value="Genomic_DNA"/>
</dbReference>
<dbReference type="Proteomes" id="UP000092444">
    <property type="component" value="Unassembled WGS sequence"/>
</dbReference>
<evidence type="ECO:0000313" key="2">
    <source>
        <dbReference type="Proteomes" id="UP000092444"/>
    </source>
</evidence>
<accession>A0A1B0FF44</accession>
<organism evidence="1 2">
    <name type="scientific">Glossina morsitans morsitans</name>
    <name type="common">Savannah tsetse fly</name>
    <dbReference type="NCBI Taxonomy" id="37546"/>
    <lineage>
        <taxon>Eukaryota</taxon>
        <taxon>Metazoa</taxon>
        <taxon>Ecdysozoa</taxon>
        <taxon>Arthropoda</taxon>
        <taxon>Hexapoda</taxon>
        <taxon>Insecta</taxon>
        <taxon>Pterygota</taxon>
        <taxon>Neoptera</taxon>
        <taxon>Endopterygota</taxon>
        <taxon>Diptera</taxon>
        <taxon>Brachycera</taxon>
        <taxon>Muscomorpha</taxon>
        <taxon>Hippoboscoidea</taxon>
        <taxon>Glossinidae</taxon>
        <taxon>Glossina</taxon>
    </lineage>
</organism>
<dbReference type="EnsemblMetazoa" id="GMOY002217-RA">
    <property type="protein sequence ID" value="GMOY002217-PA"/>
    <property type="gene ID" value="GMOY002217"/>
</dbReference>
<sequence length="113" mass="12565">MNVTCEWNIDNILSNKKAPSYTVHHMCYKKSHLLSSTQQGGSMPNTSSSVPFLLSSSMQSIRSRRPSTVLSTGPLGSGTGLWQQLGSGMFYVNLILIPYGRTDEKVCTYHHRK</sequence>